<evidence type="ECO:0000256" key="7">
    <source>
        <dbReference type="ARBA" id="ARBA00022741"/>
    </source>
</evidence>
<comment type="subcellular location">
    <subcellularLocation>
        <location evidence="1">Cell membrane</location>
        <topology evidence="1">Multi-pass membrane protein</topology>
    </subcellularLocation>
</comment>
<dbReference type="PROSITE" id="PS50893">
    <property type="entry name" value="ABC_TRANSPORTER_2"/>
    <property type="match status" value="2"/>
</dbReference>
<keyword evidence="10 11" id="KW-0472">Membrane</keyword>
<reference evidence="14" key="1">
    <citation type="submission" date="2022-12" db="EMBL/GenBank/DDBJ databases">
        <authorList>
            <person name="Petersen C."/>
        </authorList>
    </citation>
    <scope>NUCLEOTIDE SEQUENCE</scope>
    <source>
        <strain evidence="14">IBT 21472</strain>
    </source>
</reference>
<feature type="domain" description="ABC transmembrane type-1" evidence="13">
    <location>
        <begin position="747"/>
        <end position="1035"/>
    </location>
</feature>
<dbReference type="PROSITE" id="PS00211">
    <property type="entry name" value="ABC_TRANSPORTER_1"/>
    <property type="match status" value="2"/>
</dbReference>
<feature type="domain" description="ABC transporter" evidence="12">
    <location>
        <begin position="378"/>
        <end position="655"/>
    </location>
</feature>
<dbReference type="GO" id="GO:0005886">
    <property type="term" value="C:plasma membrane"/>
    <property type="evidence" value="ECO:0007669"/>
    <property type="project" value="UniProtKB-SubCell"/>
</dbReference>
<feature type="transmembrane region" description="Helical" evidence="11">
    <location>
        <begin position="789"/>
        <end position="814"/>
    </location>
</feature>
<dbReference type="GO" id="GO:0015421">
    <property type="term" value="F:ABC-type oligopeptide transporter activity"/>
    <property type="evidence" value="ECO:0007669"/>
    <property type="project" value="TreeGrafter"/>
</dbReference>
<dbReference type="PROSITE" id="PS50929">
    <property type="entry name" value="ABC_TM1F"/>
    <property type="match status" value="2"/>
</dbReference>
<feature type="transmembrane region" description="Helical" evidence="11">
    <location>
        <begin position="878"/>
        <end position="906"/>
    </location>
</feature>
<evidence type="ECO:0000256" key="4">
    <source>
        <dbReference type="ARBA" id="ARBA00022475"/>
    </source>
</evidence>
<comment type="caution">
    <text evidence="14">The sequence shown here is derived from an EMBL/GenBank/DDBJ whole genome shotgun (WGS) entry which is preliminary data.</text>
</comment>
<dbReference type="PANTHER" id="PTHR43394:SF11">
    <property type="entry name" value="ATP-BINDING CASSETTE TRANSPORTER"/>
    <property type="match status" value="1"/>
</dbReference>
<evidence type="ECO:0000313" key="14">
    <source>
        <dbReference type="EMBL" id="KAJ5324967.1"/>
    </source>
</evidence>
<reference evidence="14" key="2">
    <citation type="journal article" date="2023" name="IMA Fungus">
        <title>Comparative genomic study of the Penicillium genus elucidates a diverse pangenome and 15 lateral gene transfer events.</title>
        <authorList>
            <person name="Petersen C."/>
            <person name="Sorensen T."/>
            <person name="Nielsen M.R."/>
            <person name="Sondergaard T.E."/>
            <person name="Sorensen J.L."/>
            <person name="Fitzpatrick D.A."/>
            <person name="Frisvad J.C."/>
            <person name="Nielsen K.L."/>
        </authorList>
    </citation>
    <scope>NUCLEOTIDE SEQUENCE</scope>
    <source>
        <strain evidence="14">IBT 21472</strain>
    </source>
</reference>
<dbReference type="PANTHER" id="PTHR43394">
    <property type="entry name" value="ATP-DEPENDENT PERMEASE MDL1, MITOCHONDRIAL"/>
    <property type="match status" value="1"/>
</dbReference>
<dbReference type="InterPro" id="IPR011527">
    <property type="entry name" value="ABC1_TM_dom"/>
</dbReference>
<evidence type="ECO:0000256" key="10">
    <source>
        <dbReference type="ARBA" id="ARBA00023136"/>
    </source>
</evidence>
<feature type="domain" description="ABC transporter" evidence="12">
    <location>
        <begin position="1099"/>
        <end position="1336"/>
    </location>
</feature>
<proteinExistence type="inferred from homology"/>
<dbReference type="Gene3D" id="3.40.50.300">
    <property type="entry name" value="P-loop containing nucleotide triphosphate hydrolases"/>
    <property type="match status" value="2"/>
</dbReference>
<dbReference type="InterPro" id="IPR003439">
    <property type="entry name" value="ABC_transporter-like_ATP-bd"/>
</dbReference>
<feature type="transmembrane region" description="Helical" evidence="11">
    <location>
        <begin position="306"/>
        <end position="330"/>
    </location>
</feature>
<dbReference type="Gene3D" id="1.20.1560.10">
    <property type="entry name" value="ABC transporter type 1, transmembrane domain"/>
    <property type="match status" value="1"/>
</dbReference>
<keyword evidence="8" id="KW-0067">ATP-binding</keyword>
<evidence type="ECO:0000256" key="11">
    <source>
        <dbReference type="SAM" id="Phobius"/>
    </source>
</evidence>
<dbReference type="Pfam" id="PF00005">
    <property type="entry name" value="ABC_tran"/>
    <property type="match status" value="2"/>
</dbReference>
<feature type="transmembrane region" description="Helical" evidence="11">
    <location>
        <begin position="192"/>
        <end position="211"/>
    </location>
</feature>
<evidence type="ECO:0000256" key="6">
    <source>
        <dbReference type="ARBA" id="ARBA00022737"/>
    </source>
</evidence>
<dbReference type="GO" id="GO:0005743">
    <property type="term" value="C:mitochondrial inner membrane"/>
    <property type="evidence" value="ECO:0007669"/>
    <property type="project" value="TreeGrafter"/>
</dbReference>
<gene>
    <name evidence="14" type="ORF">N7476_003567</name>
</gene>
<dbReference type="InterPro" id="IPR036640">
    <property type="entry name" value="ABC1_TM_sf"/>
</dbReference>
<dbReference type="OrthoDB" id="6500128at2759"/>
<keyword evidence="4" id="KW-1003">Cell membrane</keyword>
<feature type="transmembrane region" description="Helical" evidence="11">
    <location>
        <begin position="169"/>
        <end position="186"/>
    </location>
</feature>
<evidence type="ECO:0000256" key="9">
    <source>
        <dbReference type="ARBA" id="ARBA00022989"/>
    </source>
</evidence>
<dbReference type="InterPro" id="IPR039421">
    <property type="entry name" value="Type_1_exporter"/>
</dbReference>
<feature type="transmembrane region" description="Helical" evidence="11">
    <location>
        <begin position="96"/>
        <end position="118"/>
    </location>
</feature>
<comment type="similarity">
    <text evidence="2">Belongs to the ABC transporter superfamily. ABCB family. Multidrug resistance exporter (TC 3.A.1.201) subfamily.</text>
</comment>
<evidence type="ECO:0000313" key="15">
    <source>
        <dbReference type="Proteomes" id="UP001147746"/>
    </source>
</evidence>
<evidence type="ECO:0000256" key="3">
    <source>
        <dbReference type="ARBA" id="ARBA00022448"/>
    </source>
</evidence>
<keyword evidence="6" id="KW-0677">Repeat</keyword>
<dbReference type="EMBL" id="JAPZBO010000002">
    <property type="protein sequence ID" value="KAJ5324967.1"/>
    <property type="molecule type" value="Genomic_DNA"/>
</dbReference>
<feature type="transmembrane region" description="Helical" evidence="11">
    <location>
        <begin position="271"/>
        <end position="294"/>
    </location>
</feature>
<dbReference type="Proteomes" id="UP001147746">
    <property type="component" value="Unassembled WGS sequence"/>
</dbReference>
<dbReference type="InterPro" id="IPR017871">
    <property type="entry name" value="ABC_transporter-like_CS"/>
</dbReference>
<evidence type="ECO:0000256" key="2">
    <source>
        <dbReference type="ARBA" id="ARBA00007577"/>
    </source>
</evidence>
<dbReference type="SMART" id="SM00382">
    <property type="entry name" value="AAA"/>
    <property type="match status" value="2"/>
</dbReference>
<keyword evidence="3" id="KW-0813">Transport</keyword>
<sequence length="1340" mass="145662">MGVEGRVKAVSGQLLNAFPKKEDLKTAFKFIRLLFSLNYTTVDVVLITVGTFFAIAAGIPEPLLGVVLGQLINELNEVACSATVYNSSSVLTKVLYLIYITIFNFASIYIYASCWALVSERLARRYRKAYFRSVIRQEAAFHDTLPSGQVISRLVSDIETLQSGTSEKVGIYIATVSYFVTAYTVAFCKVPVIAGILVAAIPCLFAMAMIGGHFASRYGTRVGINVDSATSIALSSLSHMKIVHAFNAQRRLEELFSFHLSRSRKGALKKAAVHAGQMGTLFFIVYSSNALAYWKGAHLIADSIDVLNSGVSVGAVYTVIFILIDATFIFSQVSPYMHVFSAATSASGRFLEVIQRDSNIDGTSSEGERNANLEDHDIYFKEVHFKYPARPETPILQGLSFSIPAKQHTAIVGPSGGGKSTIVALLERFYDPLEGKIFIGEQDIQNVNLASLRGQMGFVQQESQLMNRSILENIAYGLVGSVRHKHLAEVILNMSLTAFVAKVQSGCSEEQALADCDVRIAEVVQLAKAAAERANALGFIQALEFRISSQVGMAGGQLSGGQRQRIALATALVREPKMLILDEATAALDSMSEQLIQSALLNLSETTTIVSIAHRLATVKDADQIVVIQNGQLVERGSPQMLLKRGGAYATMISQQKVNNANNDLSISMSVDTEGNSISTDPNQIRTKEMTLEGKRNAILDSENVSAEKEMESTTFPSKTEDATSISNWLAAKSCFAFIRPNVLLIVLGLFMSVIIGASYSSNAILFGNTVGGLSPCKSTANIRHSGNLYGLMFFVVGLVECFANVIGGCAYGWAADQVLYRTRVASLRSLLSQNITWHSSEGRSPGTLVAYITGDASALSGITGTTIGLLLTTAVNLLAGVVISFVVAWKISIVLVPTIPILLFAGVMKLRTQSQFAERHKKTFSKATEITVEALGNLRFVTGFSLEHQLFKEFLESMQKPYQDTNEAIAWGNFWLASAFSVSNLISALAYWWGSKQIASGLYPQTQFFIVLPALLFSTQSCGQMLALAPDLSKAGKATSRIVDLVNTNSAEETLENNKYLRFSKTEMALVSDVEANGHPVSTSTRNKYVCSGVSAALHQVKFSYPSSPDIPALKGMSITFKPGGYYALVGPSGSGKSTIFSMLERFYYPSSGSIFINDQNITRIVSTDFRDGIALVPQENALFEGTVAFNIALGARPGYKPTQAEIEEACKLAHIHDVITALPDKYETLCTRDGKQFSGGQRQRLSIARALVRGPSLLLLDESTSALDGESEQKIQDALSGFAGKMTVIAIAHRLRTIYRADQIFLIKDGCCVDHGTHSQLVERSEMYREAVRHQSFD</sequence>
<feature type="transmembrane region" description="Helical" evidence="11">
    <location>
        <begin position="743"/>
        <end position="769"/>
    </location>
</feature>
<evidence type="ECO:0000256" key="1">
    <source>
        <dbReference type="ARBA" id="ARBA00004651"/>
    </source>
</evidence>
<dbReference type="SUPFAM" id="SSF90123">
    <property type="entry name" value="ABC transporter transmembrane region"/>
    <property type="match status" value="2"/>
</dbReference>
<dbReference type="GO" id="GO:0090374">
    <property type="term" value="P:oligopeptide export from mitochondrion"/>
    <property type="evidence" value="ECO:0007669"/>
    <property type="project" value="TreeGrafter"/>
</dbReference>
<dbReference type="GO" id="GO:0005524">
    <property type="term" value="F:ATP binding"/>
    <property type="evidence" value="ECO:0007669"/>
    <property type="project" value="UniProtKB-KW"/>
</dbReference>
<dbReference type="GO" id="GO:0016887">
    <property type="term" value="F:ATP hydrolysis activity"/>
    <property type="evidence" value="ECO:0007669"/>
    <property type="project" value="InterPro"/>
</dbReference>
<feature type="transmembrane region" description="Helical" evidence="11">
    <location>
        <begin position="969"/>
        <end position="995"/>
    </location>
</feature>
<dbReference type="CDD" id="cd18577">
    <property type="entry name" value="ABC_6TM_Pgp_ABCB1_D1_like"/>
    <property type="match status" value="1"/>
</dbReference>
<keyword evidence="7" id="KW-0547">Nucleotide-binding</keyword>
<organism evidence="14 15">
    <name type="scientific">Penicillium atrosanguineum</name>
    <dbReference type="NCBI Taxonomy" id="1132637"/>
    <lineage>
        <taxon>Eukaryota</taxon>
        <taxon>Fungi</taxon>
        <taxon>Dikarya</taxon>
        <taxon>Ascomycota</taxon>
        <taxon>Pezizomycotina</taxon>
        <taxon>Eurotiomycetes</taxon>
        <taxon>Eurotiomycetidae</taxon>
        <taxon>Eurotiales</taxon>
        <taxon>Aspergillaceae</taxon>
        <taxon>Penicillium</taxon>
    </lineage>
</organism>
<dbReference type="CDD" id="cd18578">
    <property type="entry name" value="ABC_6TM_Pgp_ABCB1_D2_like"/>
    <property type="match status" value="1"/>
</dbReference>
<feature type="domain" description="ABC transmembrane type-1" evidence="13">
    <location>
        <begin position="49"/>
        <end position="342"/>
    </location>
</feature>
<evidence type="ECO:0000259" key="13">
    <source>
        <dbReference type="PROSITE" id="PS50929"/>
    </source>
</evidence>
<keyword evidence="15" id="KW-1185">Reference proteome</keyword>
<dbReference type="Pfam" id="PF00664">
    <property type="entry name" value="ABC_membrane"/>
    <property type="match status" value="2"/>
</dbReference>
<dbReference type="FunFam" id="3.40.50.300:FF:000913">
    <property type="entry name" value="ABC multidrug transporter SitT"/>
    <property type="match status" value="1"/>
</dbReference>
<keyword evidence="5 11" id="KW-0812">Transmembrane</keyword>
<keyword evidence="9 11" id="KW-1133">Transmembrane helix</keyword>
<evidence type="ECO:0000256" key="8">
    <source>
        <dbReference type="ARBA" id="ARBA00022840"/>
    </source>
</evidence>
<dbReference type="InterPro" id="IPR027417">
    <property type="entry name" value="P-loop_NTPase"/>
</dbReference>
<evidence type="ECO:0000259" key="12">
    <source>
        <dbReference type="PROSITE" id="PS50893"/>
    </source>
</evidence>
<feature type="transmembrane region" description="Helical" evidence="11">
    <location>
        <begin position="30"/>
        <end position="59"/>
    </location>
</feature>
<name>A0A9W9Q8R9_9EURO</name>
<accession>A0A9W9Q8R9</accession>
<dbReference type="FunFam" id="1.20.1560.10:FF:000057">
    <property type="entry name" value="ABC multidrug transporter SitT"/>
    <property type="match status" value="1"/>
</dbReference>
<protein>
    <submittedName>
        <fullName evidence="14">Uncharacterized protein</fullName>
    </submittedName>
</protein>
<feature type="transmembrane region" description="Helical" evidence="11">
    <location>
        <begin position="849"/>
        <end position="872"/>
    </location>
</feature>
<dbReference type="SUPFAM" id="SSF52540">
    <property type="entry name" value="P-loop containing nucleoside triphosphate hydrolases"/>
    <property type="match status" value="2"/>
</dbReference>
<evidence type="ECO:0000256" key="5">
    <source>
        <dbReference type="ARBA" id="ARBA00022692"/>
    </source>
</evidence>
<dbReference type="InterPro" id="IPR003593">
    <property type="entry name" value="AAA+_ATPase"/>
</dbReference>